<sequence>MNHLCVRSVEKKISSSQNVYFQLKVSVVYILTLPEELVDLYNFDAWVAAREPEYKVNIFYNDDNNEVMKWRFIDYYEGDSGDITLGLNIGEINAPYKQGSEFYYDKIKNLYSECEKGKIKPGCLLCGTIATLNVRPYKYDGKLASSYTRPIFWPEELSSAEMRKFIENIFAKNGKIVSKIDKTWDEFDGPVEGSTRYSDGYGGYLDDDYINDVLDGDADAYWNLD</sequence>
<keyword evidence="2" id="KW-1185">Reference proteome</keyword>
<accession>A0ABY4BE33</accession>
<dbReference type="Proteomes" id="UP000831390">
    <property type="component" value="Chromosome"/>
</dbReference>
<gene>
    <name evidence="1" type="ORF">MTP16_10170</name>
</gene>
<evidence type="ECO:0000313" key="2">
    <source>
        <dbReference type="Proteomes" id="UP000831390"/>
    </source>
</evidence>
<evidence type="ECO:0000313" key="1">
    <source>
        <dbReference type="EMBL" id="UOE35986.1"/>
    </source>
</evidence>
<protein>
    <submittedName>
        <fullName evidence="1">Uncharacterized protein</fullName>
    </submittedName>
</protein>
<proteinExistence type="predicted"/>
<name>A0ABY4BE33_9BACT</name>
<organism evidence="1 2">
    <name type="scientific">Hymenobacter monticola</name>
    <dbReference type="NCBI Taxonomy" id="1705399"/>
    <lineage>
        <taxon>Bacteria</taxon>
        <taxon>Pseudomonadati</taxon>
        <taxon>Bacteroidota</taxon>
        <taxon>Cytophagia</taxon>
        <taxon>Cytophagales</taxon>
        <taxon>Hymenobacteraceae</taxon>
        <taxon>Hymenobacter</taxon>
    </lineage>
</organism>
<reference evidence="1 2" key="1">
    <citation type="submission" date="2022-03" db="EMBL/GenBank/DDBJ databases">
        <title>Hymenobactersp. isolated from the air.</title>
        <authorList>
            <person name="Won M."/>
            <person name="Kwon S.-W."/>
        </authorList>
    </citation>
    <scope>NUCLEOTIDE SEQUENCE [LARGE SCALE GENOMIC DNA]</scope>
    <source>
        <strain evidence="1 2">KACC 22596</strain>
    </source>
</reference>
<dbReference type="RefSeq" id="WP_243519273.1">
    <property type="nucleotide sequence ID" value="NZ_CP094534.1"/>
</dbReference>
<dbReference type="EMBL" id="CP094534">
    <property type="protein sequence ID" value="UOE35986.1"/>
    <property type="molecule type" value="Genomic_DNA"/>
</dbReference>